<reference evidence="2" key="1">
    <citation type="submission" date="2016-03" db="EMBL/GenBank/DDBJ databases">
        <authorList>
            <person name="Berryman E.N."/>
            <person name="Forrest K.M."/>
            <person name="McHale L."/>
            <person name="Wertz A.T."/>
            <person name="Zhuang Z."/>
            <person name="Kasturiarachi N.S."/>
            <person name="Pressimone C.A."/>
            <person name="Schiebel J.G."/>
            <person name="Furbee E.C."/>
            <person name="Grubb S.R."/>
            <person name="Warner M.H."/>
            <person name="Montgomery M.T."/>
            <person name="Garlena R.A."/>
            <person name="Russell D.A."/>
            <person name="Pope W.H."/>
            <person name="Jacobs-Sera D."/>
            <person name="Hendrix R.W."/>
            <person name="Hatfull G.F."/>
        </authorList>
    </citation>
    <scope>NUCLEOTIDE SEQUENCE [LARGE SCALE GENOMIC DNA]</scope>
</reference>
<dbReference type="OrthoDB" id="325at10239"/>
<protein>
    <submittedName>
        <fullName evidence="1">DNA primase</fullName>
    </submittedName>
</protein>
<evidence type="ECO:0000313" key="2">
    <source>
        <dbReference type="Proteomes" id="UP000203938"/>
    </source>
</evidence>
<organism evidence="1 2">
    <name type="scientific">Gordonia phage BetterKatz</name>
    <dbReference type="NCBI Taxonomy" id="1821551"/>
    <lineage>
        <taxon>Viruses</taxon>
        <taxon>Duplodnaviria</taxon>
        <taxon>Heunggongvirae</taxon>
        <taxon>Uroviricota</taxon>
        <taxon>Caudoviricetes</taxon>
        <taxon>Betterkatzvirus</taxon>
        <taxon>Betterkatzvirus betterkatz</taxon>
    </lineage>
</organism>
<accession>A0A142KC72</accession>
<gene>
    <name evidence="1" type="primary">70</name>
    <name evidence="1" type="ORF">SEA_BETTERKATZ_70</name>
</gene>
<dbReference type="Proteomes" id="UP000203938">
    <property type="component" value="Segment"/>
</dbReference>
<sequence>MTTNMPNDGRQPGTALGLVDVVALLGHRRWTSIMQKELGADKVVNHHVTPGIVPALVDALSDGDVWYGVNEIIAPPAPARPGERSNGRATEKTVARWCAIWADLDIKSTGCPDVETAERIIADLSTVYGQRPTYVVSSGHGLQPVWVLDHADPATDLVATDTDEKYGIDRRVQAAALLRRHGRLVQATAVAHGAKADSVFDLPRVLRAPGTTNHKNAGAPVSTSAVLDTGAPLTVVQVRDALEAAGIDELPVQNTTVVVSSPSNWRHRPDGRCGYADKMIDGWAGDNPDARHPWLLAQATRIAAARRYGCLTTGDAFAAERELAARFAVLCNRSGDTRAVGRTEVPAAVAYGQDLVATMTDARVASELGDHKHGERRDDLAELRAIATHAGTTYQAPATVTSRETVGVDQVRQAENVGIDWSGTSATSEQMERFAEYMHRAQPAGALDTAIWTPDGQPVTGDAFAGANIQENGPDLDTSDPTYNETLHDQATGQFAAPTPTISPDEIWGDKVEQIESTFEFWTSRESLNTVYRAALSSEASPWATLGIVLLRVIAAVPHDVYLPSLGARGPRGSLNLFCGIAAKSGGGKGLASGVAAELYRHPSIHVAPPGSGEGIGHLFGRMVTDKETKQTDFEWSRRTVLIDAPEVEALGAIGGRKGSTADAILRQAFSGETLGFSYAAAEKRLRIPGGQYRFTMMVGVQPEVAGALFDGSSGGTPQRFLWLPAEDHRLGLECPEWDGEPITGYRPEYWDSPSGGHVIDVTRDALNEIREDRRRRGRRISLVARPHDDGDQVDNLDAHALYVREKVAAALAILDGREFVTDDDWWLSAAVLSMSLMTRDGITEVMESARLRDAEKRGQEKGAEQIGAKATATEIDDERLGSTRRRVVSVLAENGRAGVPRRDVMSRMAKSNRPYLTTALAGLEEDGLIEQVEVETTGKGGRPGVLYRLVSE</sequence>
<evidence type="ECO:0000313" key="1">
    <source>
        <dbReference type="EMBL" id="AMS03705.1"/>
    </source>
</evidence>
<name>A0A142KC72_9CAUD</name>
<keyword evidence="2" id="KW-1185">Reference proteome</keyword>
<dbReference type="GeneID" id="29125635"/>
<dbReference type="EMBL" id="KU963261">
    <property type="protein sequence ID" value="AMS03705.1"/>
    <property type="molecule type" value="Genomic_DNA"/>
</dbReference>
<proteinExistence type="predicted"/>
<dbReference type="RefSeq" id="YP_009302827.1">
    <property type="nucleotide sequence ID" value="NC_031247.1"/>
</dbReference>
<dbReference type="KEGG" id="vg:29125635"/>